<keyword evidence="1" id="KW-0732">Signal</keyword>
<gene>
    <name evidence="2" type="ORF">NDU88_004299</name>
</gene>
<organism evidence="2 3">
    <name type="scientific">Pleurodeles waltl</name>
    <name type="common">Iberian ribbed newt</name>
    <dbReference type="NCBI Taxonomy" id="8319"/>
    <lineage>
        <taxon>Eukaryota</taxon>
        <taxon>Metazoa</taxon>
        <taxon>Chordata</taxon>
        <taxon>Craniata</taxon>
        <taxon>Vertebrata</taxon>
        <taxon>Euteleostomi</taxon>
        <taxon>Amphibia</taxon>
        <taxon>Batrachia</taxon>
        <taxon>Caudata</taxon>
        <taxon>Salamandroidea</taxon>
        <taxon>Salamandridae</taxon>
        <taxon>Pleurodelinae</taxon>
        <taxon>Pleurodeles</taxon>
    </lineage>
</organism>
<protein>
    <recommendedName>
        <fullName evidence="4">Secreted protein</fullName>
    </recommendedName>
</protein>
<sequence>MRPYWWSVLLPHLARGGAGVCGVAGARRVPTSSELRWRTMHPGAQQCGGPGSLVQCCGRYGGDVGLLLRSLDEKWLGCARLLDWTGRPAGQST</sequence>
<accession>A0AAV7RJX5</accession>
<evidence type="ECO:0000256" key="1">
    <source>
        <dbReference type="SAM" id="SignalP"/>
    </source>
</evidence>
<dbReference type="EMBL" id="JANPWB010000009">
    <property type="protein sequence ID" value="KAJ1151519.1"/>
    <property type="molecule type" value="Genomic_DNA"/>
</dbReference>
<feature type="signal peptide" evidence="1">
    <location>
        <begin position="1"/>
        <end position="19"/>
    </location>
</feature>
<dbReference type="AlphaFoldDB" id="A0AAV7RJX5"/>
<dbReference type="Proteomes" id="UP001066276">
    <property type="component" value="Chromosome 5"/>
</dbReference>
<feature type="chain" id="PRO_5043865936" description="Secreted protein" evidence="1">
    <location>
        <begin position="20"/>
        <end position="93"/>
    </location>
</feature>
<name>A0AAV7RJX5_PLEWA</name>
<keyword evidence="3" id="KW-1185">Reference proteome</keyword>
<evidence type="ECO:0008006" key="4">
    <source>
        <dbReference type="Google" id="ProtNLM"/>
    </source>
</evidence>
<comment type="caution">
    <text evidence="2">The sequence shown here is derived from an EMBL/GenBank/DDBJ whole genome shotgun (WGS) entry which is preliminary data.</text>
</comment>
<evidence type="ECO:0000313" key="2">
    <source>
        <dbReference type="EMBL" id="KAJ1151519.1"/>
    </source>
</evidence>
<reference evidence="2" key="1">
    <citation type="journal article" date="2022" name="bioRxiv">
        <title>Sequencing and chromosome-scale assembly of the giantPleurodeles waltlgenome.</title>
        <authorList>
            <person name="Brown T."/>
            <person name="Elewa A."/>
            <person name="Iarovenko S."/>
            <person name="Subramanian E."/>
            <person name="Araus A.J."/>
            <person name="Petzold A."/>
            <person name="Susuki M."/>
            <person name="Suzuki K.-i.T."/>
            <person name="Hayashi T."/>
            <person name="Toyoda A."/>
            <person name="Oliveira C."/>
            <person name="Osipova E."/>
            <person name="Leigh N.D."/>
            <person name="Simon A."/>
            <person name="Yun M.H."/>
        </authorList>
    </citation>
    <scope>NUCLEOTIDE SEQUENCE</scope>
    <source>
        <strain evidence="2">20211129_DDA</strain>
        <tissue evidence="2">Liver</tissue>
    </source>
</reference>
<evidence type="ECO:0000313" key="3">
    <source>
        <dbReference type="Proteomes" id="UP001066276"/>
    </source>
</evidence>
<proteinExistence type="predicted"/>